<dbReference type="InterPro" id="IPR000577">
    <property type="entry name" value="Carb_kinase_FGGY"/>
</dbReference>
<evidence type="ECO:0000313" key="10">
    <source>
        <dbReference type="EMBL" id="XBH21363.1"/>
    </source>
</evidence>
<dbReference type="GO" id="GO:0005829">
    <property type="term" value="C:cytosol"/>
    <property type="evidence" value="ECO:0007669"/>
    <property type="project" value="TreeGrafter"/>
</dbReference>
<dbReference type="GO" id="GO:0019563">
    <property type="term" value="P:glycerol catabolic process"/>
    <property type="evidence" value="ECO:0007669"/>
    <property type="project" value="TreeGrafter"/>
</dbReference>
<dbReference type="PANTHER" id="PTHR10196">
    <property type="entry name" value="SUGAR KINASE"/>
    <property type="match status" value="1"/>
</dbReference>
<keyword evidence="5" id="KW-0067">ATP-binding</keyword>
<evidence type="ECO:0000256" key="7">
    <source>
        <dbReference type="RuleBase" id="RU003733"/>
    </source>
</evidence>
<organism evidence="10">
    <name type="scientific">Jonesiaceae bacterium BS-20</name>
    <dbReference type="NCBI Taxonomy" id="3120821"/>
    <lineage>
        <taxon>Bacteria</taxon>
        <taxon>Bacillati</taxon>
        <taxon>Actinomycetota</taxon>
        <taxon>Actinomycetes</taxon>
        <taxon>Micrococcales</taxon>
        <taxon>Jonesiaceae</taxon>
    </lineage>
</organism>
<keyword evidence="3" id="KW-0547">Nucleotide-binding</keyword>
<sequence>MSLPLPVTQKYLLSLDLGTTNSKALLVNLATGEVVAQGVHGVEISFPAPGHVEQDAEQIWSATMAAIQVCTSKIDNGNIAGITISNQRESVVAWDATTGTVLGPVLGWQDARQSEYCATLAAHATVIQAKTGLTLDPMFSAPKMRWLLDTQPQTAVASGQVRVGTIETFIVERLTGKFVTEAGNASRTLLLSLAGQDWDPTLLNLFGIPRAALATVVSSNHQFGVTRQGLDLPAGIPVVAIMADSHAALYLHAGEQRGHGKATYGTGTSVMVPANTTTGNVARTIAWRTDKPTLAREGNILASGAALSWMAQILTGGDVTALGELAQNHTDDPSSFVPALSGLGAPYYDRNATGLISGITAGTSRADLAYAAFEAVAQQVADVIESIEADPQTQIEVLHADGGASVSTFLMQLQADLLGRPVHVAQTAESSALGVALLGAEALGHNDARTNWSPALGHAVVVLPTKSSAWRLEHRSRWAQAIARSRGISVGEFLENDSKES</sequence>
<dbReference type="Pfam" id="PF00370">
    <property type="entry name" value="FGGY_N"/>
    <property type="match status" value="1"/>
</dbReference>
<keyword evidence="2 7" id="KW-0808">Transferase</keyword>
<keyword evidence="4 7" id="KW-0418">Kinase</keyword>
<feature type="domain" description="Carbohydrate kinase FGGY N-terminal" evidence="8">
    <location>
        <begin position="11"/>
        <end position="249"/>
    </location>
</feature>
<evidence type="ECO:0000256" key="2">
    <source>
        <dbReference type="ARBA" id="ARBA00022679"/>
    </source>
</evidence>
<dbReference type="Gene3D" id="3.30.420.40">
    <property type="match status" value="2"/>
</dbReference>
<dbReference type="EMBL" id="CP146203">
    <property type="protein sequence ID" value="XBH21363.1"/>
    <property type="molecule type" value="Genomic_DNA"/>
</dbReference>
<dbReference type="InterPro" id="IPR018484">
    <property type="entry name" value="FGGY_N"/>
</dbReference>
<dbReference type="PIRSF" id="PIRSF000538">
    <property type="entry name" value="GlpK"/>
    <property type="match status" value="1"/>
</dbReference>
<feature type="domain" description="Carbohydrate kinase FGGY C-terminal" evidence="9">
    <location>
        <begin position="261"/>
        <end position="442"/>
    </location>
</feature>
<dbReference type="GO" id="GO:0005524">
    <property type="term" value="F:ATP binding"/>
    <property type="evidence" value="ECO:0007669"/>
    <property type="project" value="UniProtKB-KW"/>
</dbReference>
<dbReference type="InterPro" id="IPR018483">
    <property type="entry name" value="Carb_kinase_FGGY_CS"/>
</dbReference>
<evidence type="ECO:0000256" key="6">
    <source>
        <dbReference type="ARBA" id="ARBA00043149"/>
    </source>
</evidence>
<evidence type="ECO:0000256" key="4">
    <source>
        <dbReference type="ARBA" id="ARBA00022777"/>
    </source>
</evidence>
<evidence type="ECO:0000256" key="5">
    <source>
        <dbReference type="ARBA" id="ARBA00022840"/>
    </source>
</evidence>
<dbReference type="Pfam" id="PF02782">
    <property type="entry name" value="FGGY_C"/>
    <property type="match status" value="1"/>
</dbReference>
<evidence type="ECO:0000256" key="1">
    <source>
        <dbReference type="ARBA" id="ARBA00009156"/>
    </source>
</evidence>
<proteinExistence type="inferred from homology"/>
<dbReference type="SUPFAM" id="SSF53067">
    <property type="entry name" value="Actin-like ATPase domain"/>
    <property type="match status" value="2"/>
</dbReference>
<dbReference type="InterPro" id="IPR018485">
    <property type="entry name" value="FGGY_C"/>
</dbReference>
<dbReference type="InterPro" id="IPR043129">
    <property type="entry name" value="ATPase_NBD"/>
</dbReference>
<evidence type="ECO:0000256" key="3">
    <source>
        <dbReference type="ARBA" id="ARBA00022741"/>
    </source>
</evidence>
<dbReference type="AlphaFoldDB" id="A0AAU7DVY4"/>
<gene>
    <name evidence="10" type="ORF">V5R04_14295</name>
</gene>
<dbReference type="PROSITE" id="PS00445">
    <property type="entry name" value="FGGY_KINASES_2"/>
    <property type="match status" value="1"/>
</dbReference>
<protein>
    <recommendedName>
        <fullName evidence="6">ATP:glycerol 3-phosphotransferase</fullName>
    </recommendedName>
</protein>
<reference evidence="10" key="1">
    <citation type="submission" date="2024-02" db="EMBL/GenBank/DDBJ databases">
        <title>Tomenella chthoni gen. nov. sp. nov., a member of the family Jonesiaceae isolated from bat guano.</title>
        <authorList>
            <person name="Miller S.L."/>
            <person name="King J."/>
            <person name="Sankaranarayanan K."/>
            <person name="Lawson P.A."/>
        </authorList>
    </citation>
    <scope>NUCLEOTIDE SEQUENCE</scope>
    <source>
        <strain evidence="10">BS-20</strain>
    </source>
</reference>
<name>A0AAU7DVY4_9MICO</name>
<evidence type="ECO:0000259" key="8">
    <source>
        <dbReference type="Pfam" id="PF00370"/>
    </source>
</evidence>
<dbReference type="GO" id="GO:0004370">
    <property type="term" value="F:glycerol kinase activity"/>
    <property type="evidence" value="ECO:0007669"/>
    <property type="project" value="TreeGrafter"/>
</dbReference>
<accession>A0AAU7DVY4</accession>
<evidence type="ECO:0000259" key="9">
    <source>
        <dbReference type="Pfam" id="PF02782"/>
    </source>
</evidence>
<dbReference type="PANTHER" id="PTHR10196:SF69">
    <property type="entry name" value="GLYCEROL KINASE"/>
    <property type="match status" value="1"/>
</dbReference>
<comment type="similarity">
    <text evidence="1 7">Belongs to the FGGY kinase family.</text>
</comment>